<evidence type="ECO:0000313" key="4">
    <source>
        <dbReference type="Proteomes" id="UP000009145"/>
    </source>
</evidence>
<dbReference type="HOGENOM" id="CLU_072799_7_0_6"/>
<dbReference type="PATRIC" id="fig|754477.3.peg.1800"/>
<evidence type="ECO:0000256" key="2">
    <source>
        <dbReference type="SAM" id="MobiDB-lite"/>
    </source>
</evidence>
<dbReference type="AlphaFoldDB" id="I1YJ77"/>
<evidence type="ECO:0000313" key="3">
    <source>
        <dbReference type="EMBL" id="AFJ02970.1"/>
    </source>
</evidence>
<dbReference type="Proteomes" id="UP000009145">
    <property type="component" value="Chromosome"/>
</dbReference>
<name>I1YJ77_METFJ</name>
<organism evidence="3 4">
    <name type="scientific">Methylophaga frappieri (strain ATCC BAA-2434 / DSM 25690 / JAM7)</name>
    <dbReference type="NCBI Taxonomy" id="754477"/>
    <lineage>
        <taxon>Bacteria</taxon>
        <taxon>Pseudomonadati</taxon>
        <taxon>Pseudomonadota</taxon>
        <taxon>Gammaproteobacteria</taxon>
        <taxon>Thiotrichales</taxon>
        <taxon>Piscirickettsiaceae</taxon>
        <taxon>Methylophaga</taxon>
    </lineage>
</organism>
<dbReference type="KEGG" id="mec:Q7C_1829"/>
<dbReference type="PANTHER" id="PTHR35024">
    <property type="entry name" value="HYPOTHETICAL CYTOSOLIC PROTEIN"/>
    <property type="match status" value="1"/>
</dbReference>
<feature type="region of interest" description="Disordered" evidence="2">
    <location>
        <begin position="133"/>
        <end position="154"/>
    </location>
</feature>
<dbReference type="PANTHER" id="PTHR35024:SF4">
    <property type="entry name" value="POLYMER-FORMING CYTOSKELETAL PROTEIN"/>
    <property type="match status" value="1"/>
</dbReference>
<comment type="similarity">
    <text evidence="1">Belongs to the bactofilin family.</text>
</comment>
<dbReference type="EMBL" id="CP003380">
    <property type="protein sequence ID" value="AFJ02970.1"/>
    <property type="molecule type" value="Genomic_DNA"/>
</dbReference>
<sequence>MFGKQKKRKAAKATRIDTLIGENTHIQGDIHFSGGLRIDGAVTGNIIADENEASLLTLSEKGRITGEIRVPHQLINGRISGHVYASEHIELAGAAQINGDVFYHLLEMAMGAEVNGQLVHVAQDDDILTVSHEDNSHDEQNLHLGNTPETPPKS</sequence>
<dbReference type="OrthoDB" id="5294247at2"/>
<evidence type="ECO:0000256" key="1">
    <source>
        <dbReference type="ARBA" id="ARBA00044755"/>
    </source>
</evidence>
<dbReference type="STRING" id="754477.Q7C_1829"/>
<accession>I1YJ77</accession>
<protein>
    <submittedName>
        <fullName evidence="3">Integral membrane protein CcmA involved in cell shape determination</fullName>
    </submittedName>
</protein>
<proteinExistence type="inferred from homology"/>
<dbReference type="InterPro" id="IPR007607">
    <property type="entry name" value="BacA/B"/>
</dbReference>
<dbReference type="RefSeq" id="WP_014704390.1">
    <property type="nucleotide sequence ID" value="NC_017856.1"/>
</dbReference>
<gene>
    <name evidence="3" type="ordered locus">Q7C_1829</name>
</gene>
<reference evidence="3 4" key="1">
    <citation type="journal article" date="2012" name="J. Bacteriol.">
        <title>Complete genome sequences of Methylophaga sp. strain JAM1 and Methylophaga sp. strain JAM7.</title>
        <authorList>
            <person name="Villeneuve C."/>
            <person name="Martineau C."/>
            <person name="Mauffrey F."/>
            <person name="Villemur R."/>
        </authorList>
    </citation>
    <scope>NUCLEOTIDE SEQUENCE [LARGE SCALE GENOMIC DNA]</scope>
    <source>
        <strain evidence="3 4">JAM7</strain>
    </source>
</reference>
<dbReference type="eggNOG" id="COG1664">
    <property type="taxonomic scope" value="Bacteria"/>
</dbReference>
<keyword evidence="4" id="KW-1185">Reference proteome</keyword>
<dbReference type="Pfam" id="PF04519">
    <property type="entry name" value="Bactofilin"/>
    <property type="match status" value="1"/>
</dbReference>